<dbReference type="RefSeq" id="WP_173718374.1">
    <property type="nucleotide sequence ID" value="NZ_JAAITS010000023.1"/>
</dbReference>
<gene>
    <name evidence="1" type="ORF">G5B17_09460</name>
</gene>
<evidence type="ECO:0008006" key="3">
    <source>
        <dbReference type="Google" id="ProtNLM"/>
    </source>
</evidence>
<name>A0ABX2H8G7_9FIRM</name>
<comment type="caution">
    <text evidence="1">The sequence shown here is derived from an EMBL/GenBank/DDBJ whole genome shotgun (WGS) entry which is preliminary data.</text>
</comment>
<dbReference type="Proteomes" id="UP001644719">
    <property type="component" value="Unassembled WGS sequence"/>
</dbReference>
<keyword evidence="2" id="KW-1185">Reference proteome</keyword>
<proteinExistence type="predicted"/>
<organism evidence="1 2">
    <name type="scientific">Blautia faecis</name>
    <dbReference type="NCBI Taxonomy" id="871665"/>
    <lineage>
        <taxon>Bacteria</taxon>
        <taxon>Bacillati</taxon>
        <taxon>Bacillota</taxon>
        <taxon>Clostridia</taxon>
        <taxon>Lachnospirales</taxon>
        <taxon>Lachnospiraceae</taxon>
        <taxon>Blautia</taxon>
    </lineage>
</organism>
<evidence type="ECO:0000313" key="2">
    <source>
        <dbReference type="Proteomes" id="UP001644719"/>
    </source>
</evidence>
<dbReference type="NCBIfam" id="NF038110">
    <property type="entry name" value="Lys_methyl_FliB"/>
    <property type="match status" value="1"/>
</dbReference>
<reference evidence="1 2" key="1">
    <citation type="journal article" date="2020" name="Cell Host Microbe">
        <title>Functional and Genomic Variation between Human-Derived Isolates of Lachnospiraceae Reveals Inter- and Intra-Species Diversity.</title>
        <authorList>
            <person name="Sorbara M.T."/>
            <person name="Littmann E.R."/>
            <person name="Fontana E."/>
            <person name="Moody T.U."/>
            <person name="Kohout C.E."/>
            <person name="Gjonbalaj M."/>
            <person name="Eaton V."/>
            <person name="Seok R."/>
            <person name="Leiner I.M."/>
            <person name="Pamer E.G."/>
        </authorList>
    </citation>
    <scope>NUCLEOTIDE SEQUENCE [LARGE SCALE GENOMIC DNA]</scope>
    <source>
        <strain evidence="1 2">MSK.17.74</strain>
    </source>
</reference>
<dbReference type="EMBL" id="JAAITS010000023">
    <property type="protein sequence ID" value="NSG85659.1"/>
    <property type="molecule type" value="Genomic_DNA"/>
</dbReference>
<accession>A0ABX2H8G7</accession>
<sequence>MEITRPDYYKEFSCIAGACPDTCCAGWQIVIDDKSLKKYKRVKGTFRNRLHNDIDWKEKVFRQYEKRCAFLNEDSLCDIYSEVGKRMLCDTCRKYPRHIEEFEGLREYSLSLSCPEAARILLGRREKVTFQTAEVPSPEETYDDFDYMLFTALEDTREYFLEVLQNRQIPMRLRMWKILAAASDFQRCVDRNQLFKWEEIRERHKASGYGEAFTSKVQKHMNTKDAPDELLKAMWKAVIPKMEVLRPGWQEFLKKNLQSLYGSAESSGVFPDSVYSQNRADFEKAYPDWNIQEEQLLVYWIYTYFCGAVYDGEIFAKVKMAVVCTLLIHELDMGAYLKNGRVFCLEDQIDICYRFSRELEHSDLNLNAFEDLLASDKLFALENMLKIC</sequence>
<evidence type="ECO:0000313" key="1">
    <source>
        <dbReference type="EMBL" id="NSG85659.1"/>
    </source>
</evidence>
<protein>
    <recommendedName>
        <fullName evidence="3">Flagellar biosynthetic protein fliU</fullName>
    </recommendedName>
</protein>